<dbReference type="EMBL" id="KQ964493">
    <property type="protein sequence ID" value="KXN70767.1"/>
    <property type="molecule type" value="Genomic_DNA"/>
</dbReference>
<keyword evidence="3" id="KW-0378">Hydrolase</keyword>
<dbReference type="PROSITE" id="PS01236">
    <property type="entry name" value="PDXT_SNO_1"/>
    <property type="match status" value="1"/>
</dbReference>
<dbReference type="GO" id="GO:0005829">
    <property type="term" value="C:cytosol"/>
    <property type="evidence" value="ECO:0007669"/>
    <property type="project" value="TreeGrafter"/>
</dbReference>
<evidence type="ECO:0000256" key="8">
    <source>
        <dbReference type="PIRSR" id="PIRSR005639-2"/>
    </source>
</evidence>
<dbReference type="InterPro" id="IPR021196">
    <property type="entry name" value="PdxT/SNO_CS"/>
</dbReference>
<feature type="active site" description="Charge relay system" evidence="7">
    <location>
        <position position="206"/>
    </location>
</feature>
<dbReference type="InterPro" id="IPR029062">
    <property type="entry name" value="Class_I_gatase-like"/>
</dbReference>
<dbReference type="OrthoDB" id="2039at2759"/>
<dbReference type="GO" id="GO:0004359">
    <property type="term" value="F:glutaminase activity"/>
    <property type="evidence" value="ECO:0007669"/>
    <property type="project" value="UniProtKB-EC"/>
</dbReference>
<feature type="binding site" evidence="8">
    <location>
        <begin position="151"/>
        <end position="152"/>
    </location>
    <ligand>
        <name>L-glutamine</name>
        <dbReference type="ChEBI" id="CHEBI:58359"/>
    </ligand>
</feature>
<proteinExistence type="inferred from homology"/>
<evidence type="ECO:0000256" key="6">
    <source>
        <dbReference type="ARBA" id="ARBA00049534"/>
    </source>
</evidence>
<dbReference type="PANTHER" id="PTHR31559:SF0">
    <property type="entry name" value="PYRIDOXAL 5'-PHOSPHATE SYNTHASE SUBUNIT SNO1-RELATED"/>
    <property type="match status" value="1"/>
</dbReference>
<dbReference type="STRING" id="796925.A0A137P6X4"/>
<dbReference type="HAMAP" id="MF_01615">
    <property type="entry name" value="PdxT"/>
    <property type="match status" value="1"/>
</dbReference>
<name>A0A137P6X4_CONC2</name>
<evidence type="ECO:0000256" key="5">
    <source>
        <dbReference type="ARBA" id="ARBA00023239"/>
    </source>
</evidence>
<evidence type="ECO:0000256" key="7">
    <source>
        <dbReference type="PIRSR" id="PIRSR005639-1"/>
    </source>
</evidence>
<reference evidence="9 10" key="1">
    <citation type="journal article" date="2015" name="Genome Biol. Evol.">
        <title>Phylogenomic analyses indicate that early fungi evolved digesting cell walls of algal ancestors of land plants.</title>
        <authorList>
            <person name="Chang Y."/>
            <person name="Wang S."/>
            <person name="Sekimoto S."/>
            <person name="Aerts A.L."/>
            <person name="Choi C."/>
            <person name="Clum A."/>
            <person name="LaButti K.M."/>
            <person name="Lindquist E.A."/>
            <person name="Yee Ngan C."/>
            <person name="Ohm R.A."/>
            <person name="Salamov A.A."/>
            <person name="Grigoriev I.V."/>
            <person name="Spatafora J.W."/>
            <person name="Berbee M.L."/>
        </authorList>
    </citation>
    <scope>NUCLEOTIDE SEQUENCE [LARGE SCALE GENOMIC DNA]</scope>
    <source>
        <strain evidence="9 10">NRRL 28638</strain>
    </source>
</reference>
<dbReference type="PANTHER" id="PTHR31559">
    <property type="entry name" value="PYRIDOXAL 5'-PHOSPHATE SYNTHASE SUBUNIT SNO"/>
    <property type="match status" value="1"/>
</dbReference>
<evidence type="ECO:0000313" key="10">
    <source>
        <dbReference type="Proteomes" id="UP000070444"/>
    </source>
</evidence>
<evidence type="ECO:0000256" key="3">
    <source>
        <dbReference type="ARBA" id="ARBA00022801"/>
    </source>
</evidence>
<dbReference type="Gene3D" id="3.40.50.880">
    <property type="match status" value="1"/>
</dbReference>
<dbReference type="GO" id="GO:0016740">
    <property type="term" value="F:transferase activity"/>
    <property type="evidence" value="ECO:0007669"/>
    <property type="project" value="UniProtKB-KW"/>
</dbReference>
<dbReference type="Proteomes" id="UP000070444">
    <property type="component" value="Unassembled WGS sequence"/>
</dbReference>
<feature type="active site" description="Charge relay system" evidence="7">
    <location>
        <position position="208"/>
    </location>
</feature>
<evidence type="ECO:0000256" key="2">
    <source>
        <dbReference type="ARBA" id="ARBA00012918"/>
    </source>
</evidence>
<gene>
    <name evidence="9" type="ORF">CONCODRAFT_78683</name>
</gene>
<dbReference type="PROSITE" id="PS51273">
    <property type="entry name" value="GATASE_TYPE_1"/>
    <property type="match status" value="1"/>
</dbReference>
<dbReference type="GO" id="GO:0008614">
    <property type="term" value="P:pyridoxine metabolic process"/>
    <property type="evidence" value="ECO:0007669"/>
    <property type="project" value="TreeGrafter"/>
</dbReference>
<dbReference type="OMA" id="RWHQYFV"/>
<comment type="catalytic activity">
    <reaction evidence="6">
        <text>L-glutamine + H2O = L-glutamate + NH4(+)</text>
        <dbReference type="Rhea" id="RHEA:15889"/>
        <dbReference type="ChEBI" id="CHEBI:15377"/>
        <dbReference type="ChEBI" id="CHEBI:28938"/>
        <dbReference type="ChEBI" id="CHEBI:29985"/>
        <dbReference type="ChEBI" id="CHEBI:58359"/>
        <dbReference type="EC" id="3.5.1.2"/>
    </reaction>
</comment>
<evidence type="ECO:0000313" key="9">
    <source>
        <dbReference type="EMBL" id="KXN70767.1"/>
    </source>
</evidence>
<keyword evidence="10" id="KW-1185">Reference proteome</keyword>
<keyword evidence="5" id="KW-0456">Lyase</keyword>
<organism evidence="9 10">
    <name type="scientific">Conidiobolus coronatus (strain ATCC 28846 / CBS 209.66 / NRRL 28638)</name>
    <name type="common">Delacroixia coronata</name>
    <dbReference type="NCBI Taxonomy" id="796925"/>
    <lineage>
        <taxon>Eukaryota</taxon>
        <taxon>Fungi</taxon>
        <taxon>Fungi incertae sedis</taxon>
        <taxon>Zoopagomycota</taxon>
        <taxon>Entomophthoromycotina</taxon>
        <taxon>Entomophthoromycetes</taxon>
        <taxon>Entomophthorales</taxon>
        <taxon>Ancylistaceae</taxon>
        <taxon>Conidiobolus</taxon>
    </lineage>
</organism>
<dbReference type="GO" id="GO:1903600">
    <property type="term" value="C:glutaminase complex"/>
    <property type="evidence" value="ECO:0007669"/>
    <property type="project" value="TreeGrafter"/>
</dbReference>
<dbReference type="SUPFAM" id="SSF52317">
    <property type="entry name" value="Class I glutamine amidotransferase-like"/>
    <property type="match status" value="1"/>
</dbReference>
<dbReference type="InterPro" id="IPR002161">
    <property type="entry name" value="PdxT/SNO"/>
</dbReference>
<evidence type="ECO:0000256" key="1">
    <source>
        <dbReference type="ARBA" id="ARBA00008345"/>
    </source>
</evidence>
<comment type="similarity">
    <text evidence="1">Belongs to the glutaminase PdxT/SNO family.</text>
</comment>
<keyword evidence="4 9" id="KW-0315">Glutamine amidotransferase</keyword>
<feature type="binding site" evidence="8">
    <location>
        <begin position="56"/>
        <end position="58"/>
    </location>
    <ligand>
        <name>L-glutamine</name>
        <dbReference type="ChEBI" id="CHEBI:58359"/>
    </ligand>
</feature>
<feature type="active site" description="Nucleophile" evidence="7">
    <location>
        <position position="87"/>
    </location>
</feature>
<dbReference type="AlphaFoldDB" id="A0A137P6X4"/>
<dbReference type="CDD" id="cd01749">
    <property type="entry name" value="GATase1_PB"/>
    <property type="match status" value="1"/>
</dbReference>
<accession>A0A137P6X4</accession>
<dbReference type="GO" id="GO:0042823">
    <property type="term" value="P:pyridoxal phosphate biosynthetic process"/>
    <property type="evidence" value="ECO:0007669"/>
    <property type="project" value="InterPro"/>
</dbReference>
<evidence type="ECO:0000256" key="4">
    <source>
        <dbReference type="ARBA" id="ARBA00022962"/>
    </source>
</evidence>
<sequence length="228" mass="25432">MVTESLEKQIRIGVLALQGAFREHILIFNMLPNVTAVEIRSKEELDSVDALVLPGGESTAISLIAERNELFPHLREFVKSKPAWGTCAGMILLSDEANRVKKGGQELIGGLHITVNRNQFGGQVESFQANIKIPALEKVDPENKPFDCFFIRAPVVVSINDPSVEVLATVKVQSKPHKNGEDKGFKLGDELVVAIQQKHLLATSFHPELTKDHRWHQYFVHLIRTQSV</sequence>
<feature type="binding site" evidence="8">
    <location>
        <position position="117"/>
    </location>
    <ligand>
        <name>L-glutamine</name>
        <dbReference type="ChEBI" id="CHEBI:58359"/>
    </ligand>
</feature>
<dbReference type="NCBIfam" id="TIGR03800">
    <property type="entry name" value="PLP_synth_Pdx2"/>
    <property type="match status" value="1"/>
</dbReference>
<dbReference type="PROSITE" id="PS51130">
    <property type="entry name" value="PDXT_SNO_2"/>
    <property type="match status" value="1"/>
</dbReference>
<dbReference type="Pfam" id="PF01174">
    <property type="entry name" value="SNO"/>
    <property type="match status" value="1"/>
</dbReference>
<dbReference type="PIRSF" id="PIRSF005639">
    <property type="entry name" value="Glut_amidoT_SNO"/>
    <property type="match status" value="1"/>
</dbReference>
<dbReference type="EC" id="3.5.1.2" evidence="2"/>
<protein>
    <recommendedName>
        <fullName evidence="2">glutaminase</fullName>
        <ecNumber evidence="2">3.5.1.2</ecNumber>
    </recommendedName>
</protein>
<keyword evidence="9" id="KW-0808">Transferase</keyword>
<dbReference type="GO" id="GO:0016829">
    <property type="term" value="F:lyase activity"/>
    <property type="evidence" value="ECO:0007669"/>
    <property type="project" value="UniProtKB-KW"/>
</dbReference>